<dbReference type="Gene3D" id="3.30.2040.10">
    <property type="entry name" value="PSTPO5379-like domain"/>
    <property type="match status" value="1"/>
</dbReference>
<feature type="non-terminal residue" evidence="3">
    <location>
        <position position="1"/>
    </location>
</feature>
<dbReference type="Pfam" id="PF07286">
    <property type="entry name" value="D-Glu_cyclase"/>
    <property type="match status" value="1"/>
</dbReference>
<dbReference type="PANTHER" id="PTHR32022">
    <property type="entry name" value="D-GLUTAMATE CYCLASE, MITOCHONDRIAL"/>
    <property type="match status" value="1"/>
</dbReference>
<dbReference type="Gene3D" id="3.40.1640.10">
    <property type="entry name" value="PSTPO5379-like"/>
    <property type="match status" value="1"/>
</dbReference>
<evidence type="ECO:0008006" key="4">
    <source>
        <dbReference type="Google" id="ProtNLM"/>
    </source>
</evidence>
<sequence length="281" mass="31196">LYVENIKNNLSNPKSARLSKFPLEHPQQIRNLIREDKVKGSTAGLAPGFIQCNLLIISARYAEEFSTYCEKNSKVCPIISRSNPGEFVVPDLGDDLDLRTDLGGYCIFERGKAVQEATSIKEIWQDDFVSFAYGCSFSFEYALLKEGVDLAYLRRGQREALYITNIDTTPHGRFAGKIVASMRPFHPTDAIKAIVVTEKYPLVHGAPIHVALPHLIGVDLTKPYETLGPVELAENEIPLFWACGVTPQRALINADLPICITHKSANMLITDILLSDFAEGD</sequence>
<dbReference type="InterPro" id="IPR009906">
    <property type="entry name" value="D-Glu_cyclase"/>
</dbReference>
<proteinExistence type="inferred from homology"/>
<keyword evidence="2" id="KW-0456">Lyase</keyword>
<evidence type="ECO:0000256" key="1">
    <source>
        <dbReference type="ARBA" id="ARBA00007896"/>
    </source>
</evidence>
<reference evidence="3" key="1">
    <citation type="submission" date="2018-05" db="EMBL/GenBank/DDBJ databases">
        <authorList>
            <person name="Lanie J.A."/>
            <person name="Ng W.-L."/>
            <person name="Kazmierczak K.M."/>
            <person name="Andrzejewski T.M."/>
            <person name="Davidsen T.M."/>
            <person name="Wayne K.J."/>
            <person name="Tettelin H."/>
            <person name="Glass J.I."/>
            <person name="Rusch D."/>
            <person name="Podicherti R."/>
            <person name="Tsui H.-C.T."/>
            <person name="Winkler M.E."/>
        </authorList>
    </citation>
    <scope>NUCLEOTIDE SEQUENCE</scope>
</reference>
<dbReference type="PANTHER" id="PTHR32022:SF10">
    <property type="entry name" value="D-GLUTAMATE CYCLASE, MITOCHONDRIAL"/>
    <property type="match status" value="1"/>
</dbReference>
<accession>A0A382AA95</accession>
<evidence type="ECO:0000313" key="3">
    <source>
        <dbReference type="EMBL" id="SVA98294.1"/>
    </source>
</evidence>
<organism evidence="3">
    <name type="scientific">marine metagenome</name>
    <dbReference type="NCBI Taxonomy" id="408172"/>
    <lineage>
        <taxon>unclassified sequences</taxon>
        <taxon>metagenomes</taxon>
        <taxon>ecological metagenomes</taxon>
    </lineage>
</organism>
<name>A0A382AA95_9ZZZZ</name>
<evidence type="ECO:0000256" key="2">
    <source>
        <dbReference type="ARBA" id="ARBA00023239"/>
    </source>
</evidence>
<dbReference type="AlphaFoldDB" id="A0A382AA95"/>
<dbReference type="EMBL" id="UINC01024516">
    <property type="protein sequence ID" value="SVA98294.1"/>
    <property type="molecule type" value="Genomic_DNA"/>
</dbReference>
<dbReference type="SUPFAM" id="SSF160920">
    <property type="entry name" value="PSTPO5379-like"/>
    <property type="match status" value="1"/>
</dbReference>
<dbReference type="InterPro" id="IPR038021">
    <property type="entry name" value="Putative_hydro-lyase"/>
</dbReference>
<protein>
    <recommendedName>
        <fullName evidence="4">DUF1445 domain-containing protein</fullName>
    </recommendedName>
</protein>
<comment type="similarity">
    <text evidence="1">Belongs to the D-glutamate cyclase family.</text>
</comment>
<dbReference type="GO" id="GO:0016829">
    <property type="term" value="F:lyase activity"/>
    <property type="evidence" value="ECO:0007669"/>
    <property type="project" value="UniProtKB-KW"/>
</dbReference>
<gene>
    <name evidence="3" type="ORF">METZ01_LOCUS151148</name>
</gene>